<comment type="caution">
    <text evidence="1">The sequence shown here is derived from an EMBL/GenBank/DDBJ whole genome shotgun (WGS) entry which is preliminary data.</text>
</comment>
<dbReference type="RefSeq" id="WP_221447250.1">
    <property type="nucleotide sequence ID" value="NZ_BAABAI010000038.1"/>
</dbReference>
<protein>
    <submittedName>
        <fullName evidence="1">Uncharacterized protein</fullName>
    </submittedName>
</protein>
<keyword evidence="2" id="KW-1185">Reference proteome</keyword>
<evidence type="ECO:0000313" key="2">
    <source>
        <dbReference type="Proteomes" id="UP000542674"/>
    </source>
</evidence>
<dbReference type="Proteomes" id="UP000542674">
    <property type="component" value="Unassembled WGS sequence"/>
</dbReference>
<sequence length="121" mass="13434">MTSLIDMTEREYFAQFALRTGMFVGLPTLGRTAAFLEGYHQAAVRYGKPGLTGLPEWLAANHGIEGPVVWWEQLHRIALPDRPADDTPLTPEQEKVVLKLLFELLDAFLAEREAAADTPVG</sequence>
<reference evidence="1 2" key="1">
    <citation type="submission" date="2020-08" db="EMBL/GenBank/DDBJ databases">
        <title>Sequencing the genomes of 1000 actinobacteria strains.</title>
        <authorList>
            <person name="Klenk H.-P."/>
        </authorList>
    </citation>
    <scope>NUCLEOTIDE SEQUENCE [LARGE SCALE GENOMIC DNA]</scope>
    <source>
        <strain evidence="1 2">DSM 45084</strain>
    </source>
</reference>
<accession>A0A7W7WWT0</accession>
<dbReference type="AlphaFoldDB" id="A0A7W7WWT0"/>
<evidence type="ECO:0000313" key="1">
    <source>
        <dbReference type="EMBL" id="MBB4965913.1"/>
    </source>
</evidence>
<gene>
    <name evidence="1" type="ORF">F4559_003272</name>
</gene>
<organism evidence="1 2">
    <name type="scientific">Saccharothrix violaceirubra</name>
    <dbReference type="NCBI Taxonomy" id="413306"/>
    <lineage>
        <taxon>Bacteria</taxon>
        <taxon>Bacillati</taxon>
        <taxon>Actinomycetota</taxon>
        <taxon>Actinomycetes</taxon>
        <taxon>Pseudonocardiales</taxon>
        <taxon>Pseudonocardiaceae</taxon>
        <taxon>Saccharothrix</taxon>
    </lineage>
</organism>
<dbReference type="EMBL" id="JACHJS010000001">
    <property type="protein sequence ID" value="MBB4965913.1"/>
    <property type="molecule type" value="Genomic_DNA"/>
</dbReference>
<name>A0A7W7WWT0_9PSEU</name>
<proteinExistence type="predicted"/>